<dbReference type="AlphaFoldDB" id="A0A0D5CEU6"/>
<dbReference type="KEGG" id="cmh:VO01_00325"/>
<dbReference type="NCBIfam" id="NF041823">
    <property type="entry name" value="daptide_RRE"/>
    <property type="match status" value="1"/>
</dbReference>
<dbReference type="Proteomes" id="UP000032604">
    <property type="component" value="Chromosome"/>
</dbReference>
<gene>
    <name evidence="1" type="ORF">VO01_00325</name>
</gene>
<evidence type="ECO:0000313" key="2">
    <source>
        <dbReference type="Proteomes" id="UP000032604"/>
    </source>
</evidence>
<dbReference type="InterPro" id="IPR049693">
    <property type="entry name" value="Daptide_RRE"/>
</dbReference>
<protein>
    <submittedName>
        <fullName evidence="1">Uncharacterized protein</fullName>
    </submittedName>
</protein>
<accession>A0A0D5CEU6</accession>
<proteinExistence type="predicted"/>
<sequence>MRNSIGSDPAVSVARATSSAIHQWATGVQSVETSRVILFQGSDLDRQADRLSRTGDVILAPVASGSPGRRLPSGASVLTYEGQLVDAGDVMHIGRGYEIEFQDYLAVPFSPINRPTVVRLSSAEDWKALAADADEAQATGSFITQMTSASVVLADRSVIDAVAERVDIPVNRLTVDHVGDVRYWPHEPSPEGAAVNEAMPTAAYFAAIGGEATERLVRERPWFQRYLAALRVIGQEGGGAWSISGFGRTLGGSAPHPGSRTTGELLIWREDEHLLVEPDSGRRFKLGRETAIAVEALLEADTLDAAVDRGASAGLARRGLHQRITDLQGRLADVGVAIGPEAAAV</sequence>
<name>A0A0D5CEU6_9MICO</name>
<dbReference type="PATRIC" id="fig|33014.5.peg.70"/>
<dbReference type="EMBL" id="CP011043">
    <property type="protein sequence ID" value="AJW77809.1"/>
    <property type="molecule type" value="Genomic_DNA"/>
</dbReference>
<evidence type="ECO:0000313" key="1">
    <source>
        <dbReference type="EMBL" id="AJW77809.1"/>
    </source>
</evidence>
<reference evidence="1 2" key="1">
    <citation type="journal article" date="2015" name="Genome Announc.">
        <title>Complete Genome Sequence of Clavibacter michiganensis subsp. insidiosus R1-1 Using PacBio Single-Molecule Real-Time Technology.</title>
        <authorList>
            <person name="Lu Y."/>
            <person name="Samac D.A."/>
            <person name="Glazebrook J."/>
            <person name="Ishimaru C.A."/>
        </authorList>
    </citation>
    <scope>NUCLEOTIDE SEQUENCE [LARGE SCALE GENOMIC DNA]</scope>
    <source>
        <strain evidence="1 2">R1-1</strain>
    </source>
</reference>
<dbReference type="HOGENOM" id="CLU_815471_0_0_11"/>
<organism evidence="1 2">
    <name type="scientific">Clavibacter michiganensis subsp. insidiosus</name>
    <dbReference type="NCBI Taxonomy" id="33014"/>
    <lineage>
        <taxon>Bacteria</taxon>
        <taxon>Bacillati</taxon>
        <taxon>Actinomycetota</taxon>
        <taxon>Actinomycetes</taxon>
        <taxon>Micrococcales</taxon>
        <taxon>Microbacteriaceae</taxon>
        <taxon>Clavibacter</taxon>
    </lineage>
</organism>